<organism evidence="2 3">
    <name type="scientific">Schumannella soli</name>
    <dbReference type="NCBI Taxonomy" id="2590779"/>
    <lineage>
        <taxon>Bacteria</taxon>
        <taxon>Bacillati</taxon>
        <taxon>Actinomycetota</taxon>
        <taxon>Actinomycetes</taxon>
        <taxon>Micrococcales</taxon>
        <taxon>Microbacteriaceae</taxon>
        <taxon>Schumannella</taxon>
    </lineage>
</organism>
<dbReference type="Proteomes" id="UP000316252">
    <property type="component" value="Unassembled WGS sequence"/>
</dbReference>
<dbReference type="AlphaFoldDB" id="A0A506XZ86"/>
<protein>
    <submittedName>
        <fullName evidence="2">Uncharacterized protein</fullName>
    </submittedName>
</protein>
<gene>
    <name evidence="2" type="ORF">FJ657_06455</name>
</gene>
<sequence>MSRVLVSALPVWVVALGAGLAVAVVSGSAWLTWIPVVAAVSLLVAFAIQLAVGRREGLVTRLGVSVVGALVVLVAISGVLAIVHPVALTFSV</sequence>
<reference evidence="2 3" key="1">
    <citation type="submission" date="2019-06" db="EMBL/GenBank/DDBJ databases">
        <authorList>
            <person name="Li F."/>
        </authorList>
    </citation>
    <scope>NUCLEOTIDE SEQUENCE [LARGE SCALE GENOMIC DNA]</scope>
    <source>
        <strain evidence="2 3">10F1D-1</strain>
    </source>
</reference>
<feature type="transmembrane region" description="Helical" evidence="1">
    <location>
        <begin position="33"/>
        <end position="52"/>
    </location>
</feature>
<proteinExistence type="predicted"/>
<comment type="caution">
    <text evidence="2">The sequence shown here is derived from an EMBL/GenBank/DDBJ whole genome shotgun (WGS) entry which is preliminary data.</text>
</comment>
<keyword evidence="3" id="KW-1185">Reference proteome</keyword>
<evidence type="ECO:0000313" key="3">
    <source>
        <dbReference type="Proteomes" id="UP000316252"/>
    </source>
</evidence>
<feature type="transmembrane region" description="Helical" evidence="1">
    <location>
        <begin position="64"/>
        <end position="87"/>
    </location>
</feature>
<dbReference type="EMBL" id="VHQG01000002">
    <property type="protein sequence ID" value="TPW75526.1"/>
    <property type="molecule type" value="Genomic_DNA"/>
</dbReference>
<keyword evidence="1" id="KW-0812">Transmembrane</keyword>
<evidence type="ECO:0000256" key="1">
    <source>
        <dbReference type="SAM" id="Phobius"/>
    </source>
</evidence>
<name>A0A506XZ86_9MICO</name>
<accession>A0A506XZ86</accession>
<keyword evidence="1" id="KW-1133">Transmembrane helix</keyword>
<evidence type="ECO:0000313" key="2">
    <source>
        <dbReference type="EMBL" id="TPW75526.1"/>
    </source>
</evidence>
<keyword evidence="1" id="KW-0472">Membrane</keyword>
<dbReference type="RefSeq" id="WP_141162886.1">
    <property type="nucleotide sequence ID" value="NZ_VHQG01000002.1"/>
</dbReference>